<comment type="caution">
    <text evidence="3">The sequence shown here is derived from an EMBL/GenBank/DDBJ whole genome shotgun (WGS) entry which is preliminary data.</text>
</comment>
<keyword evidence="1" id="KW-0560">Oxidoreductase</keyword>
<organism evidence="3 4">
    <name type="scientific">Polychaeton citri CBS 116435</name>
    <dbReference type="NCBI Taxonomy" id="1314669"/>
    <lineage>
        <taxon>Eukaryota</taxon>
        <taxon>Fungi</taxon>
        <taxon>Dikarya</taxon>
        <taxon>Ascomycota</taxon>
        <taxon>Pezizomycotina</taxon>
        <taxon>Dothideomycetes</taxon>
        <taxon>Dothideomycetidae</taxon>
        <taxon>Capnodiales</taxon>
        <taxon>Capnodiaceae</taxon>
        <taxon>Polychaeton</taxon>
    </lineage>
</organism>
<dbReference type="GO" id="GO:0016491">
    <property type="term" value="F:oxidoreductase activity"/>
    <property type="evidence" value="ECO:0007669"/>
    <property type="project" value="UniProtKB-KW"/>
</dbReference>
<evidence type="ECO:0000256" key="2">
    <source>
        <dbReference type="ARBA" id="ARBA00023604"/>
    </source>
</evidence>
<name>A0A9P4US27_9PEZI</name>
<evidence type="ECO:0000313" key="3">
    <source>
        <dbReference type="EMBL" id="KAF2722640.1"/>
    </source>
</evidence>
<gene>
    <name evidence="3" type="ORF">K431DRAFT_319576</name>
</gene>
<keyword evidence="3" id="KW-0489">Methyltransferase</keyword>
<dbReference type="InterPro" id="IPR044053">
    <property type="entry name" value="AsaB-like"/>
</dbReference>
<keyword evidence="3" id="KW-0808">Transferase</keyword>
<dbReference type="OrthoDB" id="412788at2759"/>
<keyword evidence="4" id="KW-1185">Reference proteome</keyword>
<comment type="similarity">
    <text evidence="2">Belongs to the asaB hydroxylase/desaturase family.</text>
</comment>
<proteinExistence type="inferred from homology"/>
<accession>A0A9P4US27</accession>
<dbReference type="AlphaFoldDB" id="A0A9P4US27"/>
<evidence type="ECO:0000256" key="1">
    <source>
        <dbReference type="ARBA" id="ARBA00023002"/>
    </source>
</evidence>
<reference evidence="3" key="1">
    <citation type="journal article" date="2020" name="Stud. Mycol.">
        <title>101 Dothideomycetes genomes: a test case for predicting lifestyles and emergence of pathogens.</title>
        <authorList>
            <person name="Haridas S."/>
            <person name="Albert R."/>
            <person name="Binder M."/>
            <person name="Bloem J."/>
            <person name="Labutti K."/>
            <person name="Salamov A."/>
            <person name="Andreopoulos B."/>
            <person name="Baker S."/>
            <person name="Barry K."/>
            <person name="Bills G."/>
            <person name="Bluhm B."/>
            <person name="Cannon C."/>
            <person name="Castanera R."/>
            <person name="Culley D."/>
            <person name="Daum C."/>
            <person name="Ezra D."/>
            <person name="Gonzalez J."/>
            <person name="Henrissat B."/>
            <person name="Kuo A."/>
            <person name="Liang C."/>
            <person name="Lipzen A."/>
            <person name="Lutzoni F."/>
            <person name="Magnuson J."/>
            <person name="Mondo S."/>
            <person name="Nolan M."/>
            <person name="Ohm R."/>
            <person name="Pangilinan J."/>
            <person name="Park H.-J."/>
            <person name="Ramirez L."/>
            <person name="Alfaro M."/>
            <person name="Sun H."/>
            <person name="Tritt A."/>
            <person name="Yoshinaga Y."/>
            <person name="Zwiers L.-H."/>
            <person name="Turgeon B."/>
            <person name="Goodwin S."/>
            <person name="Spatafora J."/>
            <person name="Crous P."/>
            <person name="Grigoriev I."/>
        </authorList>
    </citation>
    <scope>NUCLEOTIDE SEQUENCE</scope>
    <source>
        <strain evidence="3">CBS 116435</strain>
    </source>
</reference>
<sequence length="291" mass="33681">MLQTQIRYLVRDELYQREKPYAADFEVDEQDGAQKSNFIIENHDVQIMPVTHHDGFQLDVHGFCVLKENTSLTLEDAIDRSEQVELQYQAQLEQVLRKHFPKYTRLEALDFVVRKRHPRFPSDTLEIIDFEQPAAVAHTDYTCGGAVQQLHGSFPGQHAHFLGKDYDLIKYVTLWTNMNLDVDQICSVWKPLVGPNDDWPLALCDFSSVQTSDMVQADVLHVDRTTENQLLYRNDQHRWYYVKDQQPNHLVVFRNVDSTGKRAVAFHAAVPNPSSIGPPRTSIEVRFVAFR</sequence>
<dbReference type="PANTHER" id="PTHR34598:SF3">
    <property type="entry name" value="OXIDOREDUCTASE AN1597"/>
    <property type="match status" value="1"/>
</dbReference>
<protein>
    <submittedName>
        <fullName evidence="3">CmcJ-like methyltransferase</fullName>
    </submittedName>
</protein>
<dbReference type="EMBL" id="MU003781">
    <property type="protein sequence ID" value="KAF2722640.1"/>
    <property type="molecule type" value="Genomic_DNA"/>
</dbReference>
<evidence type="ECO:0000313" key="4">
    <source>
        <dbReference type="Proteomes" id="UP000799441"/>
    </source>
</evidence>
<dbReference type="PANTHER" id="PTHR34598">
    <property type="entry name" value="BLL6449 PROTEIN"/>
    <property type="match status" value="1"/>
</dbReference>
<dbReference type="GO" id="GO:0032259">
    <property type="term" value="P:methylation"/>
    <property type="evidence" value="ECO:0007669"/>
    <property type="project" value="UniProtKB-KW"/>
</dbReference>
<dbReference type="NCBIfam" id="NF041278">
    <property type="entry name" value="CmcJ_NvfI_EfuI"/>
    <property type="match status" value="1"/>
</dbReference>
<dbReference type="GO" id="GO:0008168">
    <property type="term" value="F:methyltransferase activity"/>
    <property type="evidence" value="ECO:0007669"/>
    <property type="project" value="UniProtKB-KW"/>
</dbReference>
<dbReference type="Proteomes" id="UP000799441">
    <property type="component" value="Unassembled WGS sequence"/>
</dbReference>